<evidence type="ECO:0000256" key="5">
    <source>
        <dbReference type="ARBA" id="ARBA00022692"/>
    </source>
</evidence>
<gene>
    <name evidence="9" type="ORF">LNL84_19585</name>
</gene>
<dbReference type="GO" id="GO:0005886">
    <property type="term" value="C:plasma membrane"/>
    <property type="evidence" value="ECO:0007669"/>
    <property type="project" value="UniProtKB-SubCell"/>
</dbReference>
<feature type="transmembrane region" description="Helical" evidence="8">
    <location>
        <begin position="128"/>
        <end position="151"/>
    </location>
</feature>
<dbReference type="InterPro" id="IPR052017">
    <property type="entry name" value="TSUP"/>
</dbReference>
<feature type="transmembrane region" description="Helical" evidence="8">
    <location>
        <begin position="33"/>
        <end position="54"/>
    </location>
</feature>
<sequence>MAQGGFGIEIILGIISLVTSLVAAVVGFGGGMLLIAILPIFLAPSVIIPVHGLVQLASNSSRMLFSLEKVRWELLPQFLVGSILGSIVIGYGLSHIPMNYVPLAIGLYILLNLWSPRFSALVTRYESFYLVGFLQTGLGLVVGATGPLGLSVLTKKLSCKDEIIATSSLFMTISHFAKIPVYLVITASLFEDIGLIAYMVIGSVIGSYLGTKLRFKAKNEVVVKVIKILLTLFAIRMVVGVAL</sequence>
<evidence type="ECO:0000256" key="1">
    <source>
        <dbReference type="ARBA" id="ARBA00004651"/>
    </source>
</evidence>
<dbReference type="InterPro" id="IPR002781">
    <property type="entry name" value="TM_pro_TauE-like"/>
</dbReference>
<feature type="transmembrane region" description="Helical" evidence="8">
    <location>
        <begin position="221"/>
        <end position="242"/>
    </location>
</feature>
<dbReference type="PANTHER" id="PTHR30269">
    <property type="entry name" value="TRANSMEMBRANE PROTEIN YFCA"/>
    <property type="match status" value="1"/>
</dbReference>
<dbReference type="Proteomes" id="UP001139488">
    <property type="component" value="Unassembled WGS sequence"/>
</dbReference>
<keyword evidence="3" id="KW-0813">Transport</keyword>
<keyword evidence="5 8" id="KW-0812">Transmembrane</keyword>
<comment type="subcellular location">
    <subcellularLocation>
        <location evidence="1 8">Cell membrane</location>
        <topology evidence="1 8">Multi-pass membrane protein</topology>
    </subcellularLocation>
</comment>
<reference evidence="9" key="1">
    <citation type="submission" date="2021-11" db="EMBL/GenBank/DDBJ databases">
        <title>Vibrio ZSDE26 sp. nov. and Vibrio ZSDZ34 sp. nov., isolated from coastal seawater in Qingdao.</title>
        <authorList>
            <person name="Zhang P."/>
        </authorList>
    </citation>
    <scope>NUCLEOTIDE SEQUENCE</scope>
    <source>
        <strain evidence="9">ZSDZ34</strain>
    </source>
</reference>
<accession>A0A9X1WGD8</accession>
<dbReference type="EMBL" id="JAJNNZ010000042">
    <property type="protein sequence ID" value="MCJ2378995.1"/>
    <property type="molecule type" value="Genomic_DNA"/>
</dbReference>
<evidence type="ECO:0000256" key="6">
    <source>
        <dbReference type="ARBA" id="ARBA00022989"/>
    </source>
</evidence>
<evidence type="ECO:0000313" key="10">
    <source>
        <dbReference type="Proteomes" id="UP001139488"/>
    </source>
</evidence>
<protein>
    <recommendedName>
        <fullName evidence="8">Probable membrane transporter protein</fullName>
    </recommendedName>
</protein>
<keyword evidence="4 8" id="KW-1003">Cell membrane</keyword>
<evidence type="ECO:0000256" key="3">
    <source>
        <dbReference type="ARBA" id="ARBA00022448"/>
    </source>
</evidence>
<feature type="transmembrane region" description="Helical" evidence="8">
    <location>
        <begin position="100"/>
        <end position="116"/>
    </location>
</feature>
<keyword evidence="6 8" id="KW-1133">Transmembrane helix</keyword>
<dbReference type="PANTHER" id="PTHR30269:SF37">
    <property type="entry name" value="MEMBRANE TRANSPORTER PROTEIN"/>
    <property type="match status" value="1"/>
</dbReference>
<proteinExistence type="inferred from homology"/>
<comment type="caution">
    <text evidence="9">The sequence shown here is derived from an EMBL/GenBank/DDBJ whole genome shotgun (WGS) entry which is preliminary data.</text>
</comment>
<dbReference type="Pfam" id="PF01925">
    <property type="entry name" value="TauE"/>
    <property type="match status" value="1"/>
</dbReference>
<evidence type="ECO:0000256" key="7">
    <source>
        <dbReference type="ARBA" id="ARBA00023136"/>
    </source>
</evidence>
<evidence type="ECO:0000313" key="9">
    <source>
        <dbReference type="EMBL" id="MCJ2378995.1"/>
    </source>
</evidence>
<comment type="similarity">
    <text evidence="2 8">Belongs to the 4-toluene sulfonate uptake permease (TSUP) (TC 2.A.102) family.</text>
</comment>
<evidence type="ECO:0000256" key="2">
    <source>
        <dbReference type="ARBA" id="ARBA00009142"/>
    </source>
</evidence>
<organism evidence="9 10">
    <name type="scientific">Vibrio gelatinilyticus</name>
    <dbReference type="NCBI Taxonomy" id="2893468"/>
    <lineage>
        <taxon>Bacteria</taxon>
        <taxon>Pseudomonadati</taxon>
        <taxon>Pseudomonadota</taxon>
        <taxon>Gammaproteobacteria</taxon>
        <taxon>Vibrionales</taxon>
        <taxon>Vibrionaceae</taxon>
        <taxon>Vibrio</taxon>
    </lineage>
</organism>
<evidence type="ECO:0000256" key="4">
    <source>
        <dbReference type="ARBA" id="ARBA00022475"/>
    </source>
</evidence>
<name>A0A9X1WGD8_9VIBR</name>
<feature type="transmembrane region" description="Helical" evidence="8">
    <location>
        <begin position="6"/>
        <end position="26"/>
    </location>
</feature>
<feature type="transmembrane region" description="Helical" evidence="8">
    <location>
        <begin position="74"/>
        <end position="93"/>
    </location>
</feature>
<dbReference type="AlphaFoldDB" id="A0A9X1WGD8"/>
<evidence type="ECO:0000256" key="8">
    <source>
        <dbReference type="RuleBase" id="RU363041"/>
    </source>
</evidence>
<keyword evidence="7 8" id="KW-0472">Membrane</keyword>
<keyword evidence="10" id="KW-1185">Reference proteome</keyword>